<name>A0ABW5DZY3_9PROT</name>
<keyword evidence="3" id="KW-1185">Reference proteome</keyword>
<evidence type="ECO:0008006" key="4">
    <source>
        <dbReference type="Google" id="ProtNLM"/>
    </source>
</evidence>
<reference evidence="3" key="1">
    <citation type="journal article" date="2019" name="Int. J. Syst. Evol. Microbiol.">
        <title>The Global Catalogue of Microorganisms (GCM) 10K type strain sequencing project: providing services to taxonomists for standard genome sequencing and annotation.</title>
        <authorList>
            <consortium name="The Broad Institute Genomics Platform"/>
            <consortium name="The Broad Institute Genome Sequencing Center for Infectious Disease"/>
            <person name="Wu L."/>
            <person name="Ma J."/>
        </authorList>
    </citation>
    <scope>NUCLEOTIDE SEQUENCE [LARGE SCALE GENOMIC DNA]</scope>
    <source>
        <strain evidence="3">CGMCC 1.19062</strain>
    </source>
</reference>
<keyword evidence="1" id="KW-1133">Transmembrane helix</keyword>
<feature type="transmembrane region" description="Helical" evidence="1">
    <location>
        <begin position="20"/>
        <end position="38"/>
    </location>
</feature>
<dbReference type="Proteomes" id="UP001597295">
    <property type="component" value="Unassembled WGS sequence"/>
</dbReference>
<organism evidence="2 3">
    <name type="scientific">Lacibacterium aquatile</name>
    <dbReference type="NCBI Taxonomy" id="1168082"/>
    <lineage>
        <taxon>Bacteria</taxon>
        <taxon>Pseudomonadati</taxon>
        <taxon>Pseudomonadota</taxon>
        <taxon>Alphaproteobacteria</taxon>
        <taxon>Rhodospirillales</taxon>
        <taxon>Rhodospirillaceae</taxon>
    </lineage>
</organism>
<sequence length="113" mass="11890">MKSPPLTAKKGTLARSQLGVVAAMFVGSFLYLALLLVFGRGEGEFGIVVFPPTWDAATRLQTALAAVPNGRLIAVGERLPTVTLSDVTDEGRAALRRAGAWFILFNDGAAACL</sequence>
<evidence type="ECO:0000256" key="1">
    <source>
        <dbReference type="SAM" id="Phobius"/>
    </source>
</evidence>
<proteinExistence type="predicted"/>
<keyword evidence="1" id="KW-0812">Transmembrane</keyword>
<dbReference type="RefSeq" id="WP_379878147.1">
    <property type="nucleotide sequence ID" value="NZ_JBHUIP010000014.1"/>
</dbReference>
<gene>
    <name evidence="2" type="ORF">ACFSM5_18905</name>
</gene>
<protein>
    <recommendedName>
        <fullName evidence="4">DUF4350 domain-containing protein</fullName>
    </recommendedName>
</protein>
<accession>A0ABW5DZY3</accession>
<keyword evidence="1" id="KW-0472">Membrane</keyword>
<evidence type="ECO:0000313" key="2">
    <source>
        <dbReference type="EMBL" id="MFD2264981.1"/>
    </source>
</evidence>
<comment type="caution">
    <text evidence="2">The sequence shown here is derived from an EMBL/GenBank/DDBJ whole genome shotgun (WGS) entry which is preliminary data.</text>
</comment>
<dbReference type="EMBL" id="JBHUIP010000014">
    <property type="protein sequence ID" value="MFD2264981.1"/>
    <property type="molecule type" value="Genomic_DNA"/>
</dbReference>
<evidence type="ECO:0000313" key="3">
    <source>
        <dbReference type="Proteomes" id="UP001597295"/>
    </source>
</evidence>